<evidence type="ECO:0000256" key="1">
    <source>
        <dbReference type="ARBA" id="ARBA00023015"/>
    </source>
</evidence>
<dbReference type="RefSeq" id="WP_091662580.1">
    <property type="nucleotide sequence ID" value="NZ_LT594323.1"/>
</dbReference>
<keyword evidence="3" id="KW-0804">Transcription</keyword>
<reference evidence="7" key="1">
    <citation type="submission" date="2016-06" db="EMBL/GenBank/DDBJ databases">
        <authorList>
            <person name="Varghese N."/>
            <person name="Submissions Spin"/>
        </authorList>
    </citation>
    <scope>NUCLEOTIDE SEQUENCE [LARGE SCALE GENOMIC DNA]</scope>
    <source>
        <strain evidence="7">DSM 44815</strain>
    </source>
</reference>
<proteinExistence type="predicted"/>
<dbReference type="SUPFAM" id="SSF46689">
    <property type="entry name" value="Homeodomain-like"/>
    <property type="match status" value="1"/>
</dbReference>
<dbReference type="STRING" id="261654.GA0070611_2404"/>
<protein>
    <submittedName>
        <fullName evidence="6">Transcriptional regulator, TetR family</fullName>
    </submittedName>
</protein>
<dbReference type="FunFam" id="1.10.10.60:FF:000141">
    <property type="entry name" value="TetR family transcriptional regulator"/>
    <property type="match status" value="1"/>
</dbReference>
<dbReference type="PATRIC" id="fig|261654.4.peg.2449"/>
<gene>
    <name evidence="6" type="ORF">GA0070611_2404</name>
</gene>
<dbReference type="OrthoDB" id="7186128at2"/>
<keyword evidence="2 4" id="KW-0238">DNA-binding</keyword>
<dbReference type="Pfam" id="PF14246">
    <property type="entry name" value="TetR_C_7"/>
    <property type="match status" value="1"/>
</dbReference>
<dbReference type="GO" id="GO:0000976">
    <property type="term" value="F:transcription cis-regulatory region binding"/>
    <property type="evidence" value="ECO:0007669"/>
    <property type="project" value="TreeGrafter"/>
</dbReference>
<evidence type="ECO:0000256" key="2">
    <source>
        <dbReference type="ARBA" id="ARBA00023125"/>
    </source>
</evidence>
<evidence type="ECO:0000259" key="5">
    <source>
        <dbReference type="PROSITE" id="PS50977"/>
    </source>
</evidence>
<dbReference type="AlphaFoldDB" id="A0A1A8ZIG6"/>
<evidence type="ECO:0000313" key="6">
    <source>
        <dbReference type="EMBL" id="SBT43659.1"/>
    </source>
</evidence>
<dbReference type="GO" id="GO:0045892">
    <property type="term" value="P:negative regulation of DNA-templated transcription"/>
    <property type="evidence" value="ECO:0007669"/>
    <property type="project" value="UniProtKB-ARBA"/>
</dbReference>
<dbReference type="PRINTS" id="PR00455">
    <property type="entry name" value="HTHTETR"/>
</dbReference>
<feature type="domain" description="HTH tetR-type" evidence="5">
    <location>
        <begin position="14"/>
        <end position="74"/>
    </location>
</feature>
<organism evidence="6 7">
    <name type="scientific">Micromonospora auratinigra</name>
    <dbReference type="NCBI Taxonomy" id="261654"/>
    <lineage>
        <taxon>Bacteria</taxon>
        <taxon>Bacillati</taxon>
        <taxon>Actinomycetota</taxon>
        <taxon>Actinomycetes</taxon>
        <taxon>Micromonosporales</taxon>
        <taxon>Micromonosporaceae</taxon>
        <taxon>Micromonospora</taxon>
    </lineage>
</organism>
<dbReference type="Gene3D" id="1.10.357.10">
    <property type="entry name" value="Tetracycline Repressor, domain 2"/>
    <property type="match status" value="1"/>
</dbReference>
<dbReference type="InterPro" id="IPR050109">
    <property type="entry name" value="HTH-type_TetR-like_transc_reg"/>
</dbReference>
<dbReference type="EMBL" id="LT594323">
    <property type="protein sequence ID" value="SBT43659.1"/>
    <property type="molecule type" value="Genomic_DNA"/>
</dbReference>
<dbReference type="GO" id="GO:0003700">
    <property type="term" value="F:DNA-binding transcription factor activity"/>
    <property type="evidence" value="ECO:0007669"/>
    <property type="project" value="TreeGrafter"/>
</dbReference>
<dbReference type="PROSITE" id="PS50977">
    <property type="entry name" value="HTH_TETR_2"/>
    <property type="match status" value="1"/>
</dbReference>
<accession>A0A1A8ZIG6</accession>
<dbReference type="InterPro" id="IPR039536">
    <property type="entry name" value="TetR_C_Proteobacteria"/>
</dbReference>
<dbReference type="InterPro" id="IPR009057">
    <property type="entry name" value="Homeodomain-like_sf"/>
</dbReference>
<dbReference type="InterPro" id="IPR001647">
    <property type="entry name" value="HTH_TetR"/>
</dbReference>
<dbReference type="Proteomes" id="UP000199385">
    <property type="component" value="Chromosome I"/>
</dbReference>
<dbReference type="PANTHER" id="PTHR30055:SF146">
    <property type="entry name" value="HTH-TYPE TRANSCRIPTIONAL DUAL REGULATOR CECR"/>
    <property type="match status" value="1"/>
</dbReference>
<evidence type="ECO:0000256" key="3">
    <source>
        <dbReference type="ARBA" id="ARBA00023163"/>
    </source>
</evidence>
<sequence>MTEKSNSWSGGGSPDKRRAIIEGALALFSRDGYARAGLDAIAAEAGVSSRTIYNHFKDKASLFEAVIEESSRRLVETQLAIIDRHLHKIVELEGDLVAFGIDWISVRNSTNAPHFALVRQIHAEAEHIPAAAIAAWQQNGPQRVRRELAERLCAIAERHPLKMDDPERAAGHLMVLISADNLPYRVGPPAEGEVAAMVSAGVRTFLHGYQG</sequence>
<dbReference type="PANTHER" id="PTHR30055">
    <property type="entry name" value="HTH-TYPE TRANSCRIPTIONAL REGULATOR RUTR"/>
    <property type="match status" value="1"/>
</dbReference>
<feature type="DNA-binding region" description="H-T-H motif" evidence="4">
    <location>
        <begin position="37"/>
        <end position="56"/>
    </location>
</feature>
<evidence type="ECO:0000256" key="4">
    <source>
        <dbReference type="PROSITE-ProRule" id="PRU00335"/>
    </source>
</evidence>
<keyword evidence="7" id="KW-1185">Reference proteome</keyword>
<keyword evidence="1" id="KW-0805">Transcription regulation</keyword>
<evidence type="ECO:0000313" key="7">
    <source>
        <dbReference type="Proteomes" id="UP000199385"/>
    </source>
</evidence>
<name>A0A1A8ZIG6_9ACTN</name>
<dbReference type="Pfam" id="PF00440">
    <property type="entry name" value="TetR_N"/>
    <property type="match status" value="1"/>
</dbReference>